<gene>
    <name evidence="1" type="ORF">M094_3620</name>
</gene>
<proteinExistence type="predicted"/>
<accession>A0A078SBN1</accession>
<dbReference type="Gene3D" id="3.20.20.70">
    <property type="entry name" value="Aldolase class I"/>
    <property type="match status" value="1"/>
</dbReference>
<organism evidence="1 2">
    <name type="scientific">Bacteroides uniformis str. 3978 T3 ii</name>
    <dbReference type="NCBI Taxonomy" id="1339349"/>
    <lineage>
        <taxon>Bacteria</taxon>
        <taxon>Pseudomonadati</taxon>
        <taxon>Bacteroidota</taxon>
        <taxon>Bacteroidia</taxon>
        <taxon>Bacteroidales</taxon>
        <taxon>Bacteroidaceae</taxon>
        <taxon>Bacteroides</taxon>
    </lineage>
</organism>
<name>A0A078SBN1_BACUN</name>
<comment type="caution">
    <text evidence="1">The sequence shown here is derived from an EMBL/GenBank/DDBJ whole genome shotgun (WGS) entry which is preliminary data.</text>
</comment>
<dbReference type="InterPro" id="IPR013785">
    <property type="entry name" value="Aldolase_TIM"/>
</dbReference>
<evidence type="ECO:0000313" key="2">
    <source>
        <dbReference type="Proteomes" id="UP000028013"/>
    </source>
</evidence>
<evidence type="ECO:0008006" key="3">
    <source>
        <dbReference type="Google" id="ProtNLM"/>
    </source>
</evidence>
<dbReference type="AlphaFoldDB" id="A0A078SBN1"/>
<dbReference type="PATRIC" id="fig|1339349.3.peg.472"/>
<evidence type="ECO:0000313" key="1">
    <source>
        <dbReference type="EMBL" id="KDS59469.1"/>
    </source>
</evidence>
<dbReference type="EMBL" id="JNHN01000065">
    <property type="protein sequence ID" value="KDS59469.1"/>
    <property type="molecule type" value="Genomic_DNA"/>
</dbReference>
<sequence>MTCSPKQGVKLEITRMNEVKVVYEGQDITVYEQLPAGHFFLQPCSCSNTAETVDCVMKHPKWRLSLQTHKLIDIR</sequence>
<reference evidence="1 2" key="1">
    <citation type="submission" date="2014-04" db="EMBL/GenBank/DDBJ databases">
        <authorList>
            <person name="Sears C."/>
            <person name="Carroll K."/>
            <person name="Sack B.R."/>
            <person name="Qadri F."/>
            <person name="Myers L.L."/>
            <person name="Chung G.-T."/>
            <person name="Escheverria P."/>
            <person name="Fraser C.M."/>
            <person name="Sadzewicz L."/>
            <person name="Shefchek K.A."/>
            <person name="Tallon L."/>
            <person name="Das S.P."/>
            <person name="Daugherty S."/>
            <person name="Mongodin E.F."/>
        </authorList>
    </citation>
    <scope>NUCLEOTIDE SEQUENCE [LARGE SCALE GENOMIC DNA]</scope>
    <source>
        <strain evidence="1 2">3978 T3 ii</strain>
    </source>
</reference>
<dbReference type="Proteomes" id="UP000028013">
    <property type="component" value="Unassembled WGS sequence"/>
</dbReference>
<protein>
    <recommendedName>
        <fullName evidence="3">7-carboxy-7-deazaguanine synthase</fullName>
    </recommendedName>
</protein>